<dbReference type="EMBL" id="VSZS01000064">
    <property type="protein sequence ID" value="TYR31535.1"/>
    <property type="molecule type" value="Genomic_DNA"/>
</dbReference>
<organism evidence="6 7">
    <name type="scientific">Neoaquamicrobium microcysteis</name>
    <dbReference type="NCBI Taxonomy" id="2682781"/>
    <lineage>
        <taxon>Bacteria</taxon>
        <taxon>Pseudomonadati</taxon>
        <taxon>Pseudomonadota</taxon>
        <taxon>Alphaproteobacteria</taxon>
        <taxon>Hyphomicrobiales</taxon>
        <taxon>Phyllobacteriaceae</taxon>
        <taxon>Neoaquamicrobium</taxon>
    </lineage>
</organism>
<comment type="caution">
    <text evidence="6">The sequence shown here is derived from an EMBL/GenBank/DDBJ whole genome shotgun (WGS) entry which is preliminary data.</text>
</comment>
<dbReference type="InterPro" id="IPR059052">
    <property type="entry name" value="HH_YbhG-like"/>
</dbReference>
<evidence type="ECO:0000259" key="5">
    <source>
        <dbReference type="Pfam" id="PF25881"/>
    </source>
</evidence>
<keyword evidence="7" id="KW-1185">Reference proteome</keyword>
<keyword evidence="2 3" id="KW-0175">Coiled coil</keyword>
<reference evidence="6 7" key="1">
    <citation type="submission" date="2019-08" db="EMBL/GenBank/DDBJ databases">
        <authorList>
            <person name="Seo Y.L."/>
        </authorList>
    </citation>
    <scope>NUCLEOTIDE SEQUENCE [LARGE SCALE GENOMIC DNA]</scope>
    <source>
        <strain evidence="6 7">MaA-C15</strain>
    </source>
</reference>
<dbReference type="AlphaFoldDB" id="A0A5D4GW75"/>
<feature type="domain" description="YbhG-like alpha-helical hairpin" evidence="5">
    <location>
        <begin position="67"/>
        <end position="191"/>
    </location>
</feature>
<evidence type="ECO:0000313" key="7">
    <source>
        <dbReference type="Proteomes" id="UP000323258"/>
    </source>
</evidence>
<dbReference type="GO" id="GO:0030313">
    <property type="term" value="C:cell envelope"/>
    <property type="evidence" value="ECO:0007669"/>
    <property type="project" value="UniProtKB-SubCell"/>
</dbReference>
<feature type="coiled-coil region" evidence="3">
    <location>
        <begin position="65"/>
        <end position="92"/>
    </location>
</feature>
<dbReference type="PANTHER" id="PTHR32347:SF23">
    <property type="entry name" value="BLL5650 PROTEIN"/>
    <property type="match status" value="1"/>
</dbReference>
<dbReference type="PANTHER" id="PTHR32347">
    <property type="entry name" value="EFFLUX SYSTEM COMPONENT YKNX-RELATED"/>
    <property type="match status" value="1"/>
</dbReference>
<evidence type="ECO:0000256" key="1">
    <source>
        <dbReference type="ARBA" id="ARBA00004196"/>
    </source>
</evidence>
<feature type="signal peptide" evidence="4">
    <location>
        <begin position="1"/>
        <end position="20"/>
    </location>
</feature>
<dbReference type="InterPro" id="IPR050465">
    <property type="entry name" value="UPF0194_transport"/>
</dbReference>
<protein>
    <submittedName>
        <fullName evidence="6">HlyD family efflux transporter periplasmic adaptor subunit</fullName>
    </submittedName>
</protein>
<reference evidence="6 7" key="2">
    <citation type="submission" date="2019-09" db="EMBL/GenBank/DDBJ databases">
        <title>Mesorhizobium sp. MaA-C15 isolated from Microcystis aeruginosa.</title>
        <authorList>
            <person name="Jeong S.E."/>
            <person name="Jin H.M."/>
            <person name="Jeon C.O."/>
        </authorList>
    </citation>
    <scope>NUCLEOTIDE SEQUENCE [LARGE SCALE GENOMIC DNA]</scope>
    <source>
        <strain evidence="6 7">MaA-C15</strain>
    </source>
</reference>
<dbReference type="Proteomes" id="UP000323258">
    <property type="component" value="Unassembled WGS sequence"/>
</dbReference>
<dbReference type="OrthoDB" id="9809385at2"/>
<accession>A0A5D4GW75</accession>
<dbReference type="SUPFAM" id="SSF111369">
    <property type="entry name" value="HlyD-like secretion proteins"/>
    <property type="match status" value="1"/>
</dbReference>
<dbReference type="Gene3D" id="2.40.50.100">
    <property type="match status" value="1"/>
</dbReference>
<feature type="chain" id="PRO_5022968299" evidence="4">
    <location>
        <begin position="21"/>
        <end position="314"/>
    </location>
</feature>
<proteinExistence type="predicted"/>
<name>A0A5D4GW75_9HYPH</name>
<evidence type="ECO:0000256" key="3">
    <source>
        <dbReference type="SAM" id="Coils"/>
    </source>
</evidence>
<dbReference type="Gene3D" id="1.10.287.470">
    <property type="entry name" value="Helix hairpin bin"/>
    <property type="match status" value="1"/>
</dbReference>
<evidence type="ECO:0000313" key="6">
    <source>
        <dbReference type="EMBL" id="TYR31535.1"/>
    </source>
</evidence>
<gene>
    <name evidence="6" type="ORF">FY036_14785</name>
</gene>
<keyword evidence="4" id="KW-0732">Signal</keyword>
<dbReference type="RefSeq" id="WP_148915506.1">
    <property type="nucleotide sequence ID" value="NZ_VSZS01000064.1"/>
</dbReference>
<comment type="subcellular location">
    <subcellularLocation>
        <location evidence="1">Cell envelope</location>
    </subcellularLocation>
</comment>
<evidence type="ECO:0000256" key="4">
    <source>
        <dbReference type="SAM" id="SignalP"/>
    </source>
</evidence>
<evidence type="ECO:0000256" key="2">
    <source>
        <dbReference type="ARBA" id="ARBA00023054"/>
    </source>
</evidence>
<dbReference type="Pfam" id="PF25881">
    <property type="entry name" value="HH_YBHG"/>
    <property type="match status" value="1"/>
</dbReference>
<sequence length="314" mass="33456">MSYLCAIPFASWLFAACAQPATLAVGYVEGEYVMLAPIETAQILALDVRRGDRVEAGQVLARLETDDASLAVAEAEAALAQARAQLADLKLGKRPQEMAVIEAALRSANAQEAEARRVVERTGDLRRRGISTQADLDRDETALELATASVGEAEANLEVARLPAREGAIRAAEGATKRADALLEQARWRLDKRTLVAPVAGRVDDVIRIQGDTAGPAAPVLSLLPDGGVKLKLYVPEPRFSSIEMGSLLAVRCDGCADGLTARVSYVSPEPEFTPPVIYSLDTRQKLVHLVEARAEGDASALKPGQIVDVDLAP</sequence>